<name>X1QDV6_9ZZZZ</name>
<evidence type="ECO:0000313" key="2">
    <source>
        <dbReference type="EMBL" id="GAI52976.1"/>
    </source>
</evidence>
<evidence type="ECO:0000256" key="1">
    <source>
        <dbReference type="SAM" id="MobiDB-lite"/>
    </source>
</evidence>
<sequence>MRAAEASRPPGCNGGGDAEACKCWVVVAGWCAGIAQGPRELLGRGRPTDRSDGDGWAATREDSGTRQESRL</sequence>
<accession>X1QDV6</accession>
<comment type="caution">
    <text evidence="2">The sequence shown here is derived from an EMBL/GenBank/DDBJ whole genome shotgun (WGS) entry which is preliminary data.</text>
</comment>
<reference evidence="2" key="1">
    <citation type="journal article" date="2014" name="Front. Microbiol.">
        <title>High frequency of phylogenetically diverse reductive dehalogenase-homologous genes in deep subseafloor sedimentary metagenomes.</title>
        <authorList>
            <person name="Kawai M."/>
            <person name="Futagami T."/>
            <person name="Toyoda A."/>
            <person name="Takaki Y."/>
            <person name="Nishi S."/>
            <person name="Hori S."/>
            <person name="Arai W."/>
            <person name="Tsubouchi T."/>
            <person name="Morono Y."/>
            <person name="Uchiyama I."/>
            <person name="Ito T."/>
            <person name="Fujiyama A."/>
            <person name="Inagaki F."/>
            <person name="Takami H."/>
        </authorList>
    </citation>
    <scope>NUCLEOTIDE SEQUENCE</scope>
    <source>
        <strain evidence="2">Expedition CK06-06</strain>
    </source>
</reference>
<feature type="compositionally biased region" description="Basic and acidic residues" evidence="1">
    <location>
        <begin position="41"/>
        <end position="71"/>
    </location>
</feature>
<dbReference type="AlphaFoldDB" id="X1QDV6"/>
<organism evidence="2">
    <name type="scientific">marine sediment metagenome</name>
    <dbReference type="NCBI Taxonomy" id="412755"/>
    <lineage>
        <taxon>unclassified sequences</taxon>
        <taxon>metagenomes</taxon>
        <taxon>ecological metagenomes</taxon>
    </lineage>
</organism>
<feature type="region of interest" description="Disordered" evidence="1">
    <location>
        <begin position="38"/>
        <end position="71"/>
    </location>
</feature>
<proteinExistence type="predicted"/>
<protein>
    <submittedName>
        <fullName evidence="2">Uncharacterized protein</fullName>
    </submittedName>
</protein>
<dbReference type="EMBL" id="BARV01040331">
    <property type="protein sequence ID" value="GAI52976.1"/>
    <property type="molecule type" value="Genomic_DNA"/>
</dbReference>
<gene>
    <name evidence="2" type="ORF">S06H3_61484</name>
</gene>